<comment type="caution">
    <text evidence="5">The sequence shown here is derived from an EMBL/GenBank/DDBJ whole genome shotgun (WGS) entry which is preliminary data.</text>
</comment>
<feature type="region of interest" description="Disordered" evidence="3">
    <location>
        <begin position="201"/>
        <end position="227"/>
    </location>
</feature>
<reference evidence="5" key="1">
    <citation type="journal article" date="2021" name="Genome Biol. Evol.">
        <title>The assembled and annotated genome of the fairy-ring fungus Marasmius oreades.</title>
        <authorList>
            <person name="Hiltunen M."/>
            <person name="Ament-Velasquez S.L."/>
            <person name="Johannesson H."/>
        </authorList>
    </citation>
    <scope>NUCLEOTIDE SEQUENCE</scope>
    <source>
        <strain evidence="5">03SP1</strain>
    </source>
</reference>
<evidence type="ECO:0008006" key="7">
    <source>
        <dbReference type="Google" id="ProtNLM"/>
    </source>
</evidence>
<dbReference type="EMBL" id="CM032185">
    <property type="protein sequence ID" value="KAG7092471.1"/>
    <property type="molecule type" value="Genomic_DNA"/>
</dbReference>
<dbReference type="GO" id="GO:0005794">
    <property type="term" value="C:Golgi apparatus"/>
    <property type="evidence" value="ECO:0007669"/>
    <property type="project" value="TreeGrafter"/>
</dbReference>
<dbReference type="Proteomes" id="UP001049176">
    <property type="component" value="Chromosome 5"/>
</dbReference>
<keyword evidence="6" id="KW-1185">Reference proteome</keyword>
<evidence type="ECO:0000256" key="2">
    <source>
        <dbReference type="ARBA" id="ARBA00022679"/>
    </source>
</evidence>
<proteinExistence type="inferred from homology"/>
<dbReference type="KEGG" id="more:E1B28_008823"/>
<evidence type="ECO:0000313" key="6">
    <source>
        <dbReference type="Proteomes" id="UP001049176"/>
    </source>
</evidence>
<feature type="signal peptide" evidence="4">
    <location>
        <begin position="1"/>
        <end position="23"/>
    </location>
</feature>
<dbReference type="PANTHER" id="PTHR31121">
    <property type="entry name" value="ALPHA-1,2 MANNOSYLTRANSFERASE KTR1"/>
    <property type="match status" value="1"/>
</dbReference>
<dbReference type="InterPro" id="IPR029044">
    <property type="entry name" value="Nucleotide-diphossugar_trans"/>
</dbReference>
<dbReference type="GO" id="GO:0000032">
    <property type="term" value="P:cell wall mannoprotein biosynthetic process"/>
    <property type="evidence" value="ECO:0007669"/>
    <property type="project" value="TreeGrafter"/>
</dbReference>
<evidence type="ECO:0000256" key="3">
    <source>
        <dbReference type="SAM" id="MobiDB-lite"/>
    </source>
</evidence>
<comment type="similarity">
    <text evidence="1">Belongs to the glycosyltransferase 15 family.</text>
</comment>
<dbReference type="PANTHER" id="PTHR31121:SF6">
    <property type="entry name" value="ALPHA-1,2 MANNOSYLTRANSFERASE KTR1"/>
    <property type="match status" value="1"/>
</dbReference>
<accession>A0A9P7RZ64</accession>
<dbReference type="GO" id="GO:0006487">
    <property type="term" value="P:protein N-linked glycosylation"/>
    <property type="evidence" value="ECO:0007669"/>
    <property type="project" value="TreeGrafter"/>
</dbReference>
<organism evidence="5 6">
    <name type="scientific">Marasmius oreades</name>
    <name type="common">fairy-ring Marasmius</name>
    <dbReference type="NCBI Taxonomy" id="181124"/>
    <lineage>
        <taxon>Eukaryota</taxon>
        <taxon>Fungi</taxon>
        <taxon>Dikarya</taxon>
        <taxon>Basidiomycota</taxon>
        <taxon>Agaricomycotina</taxon>
        <taxon>Agaricomycetes</taxon>
        <taxon>Agaricomycetidae</taxon>
        <taxon>Agaricales</taxon>
        <taxon>Marasmiineae</taxon>
        <taxon>Marasmiaceae</taxon>
        <taxon>Marasmius</taxon>
    </lineage>
</organism>
<feature type="chain" id="PRO_5040446922" description="Glycosyltransferase family 15 protein" evidence="4">
    <location>
        <begin position="24"/>
        <end position="227"/>
    </location>
</feature>
<evidence type="ECO:0000313" key="5">
    <source>
        <dbReference type="EMBL" id="KAG7092471.1"/>
    </source>
</evidence>
<dbReference type="GeneID" id="66077899"/>
<dbReference type="Gene3D" id="3.90.550.10">
    <property type="entry name" value="Spore Coat Polysaccharide Biosynthesis Protein SpsA, Chain A"/>
    <property type="match status" value="1"/>
</dbReference>
<dbReference type="GO" id="GO:0000026">
    <property type="term" value="F:alpha-1,2-mannosyltransferase activity"/>
    <property type="evidence" value="ECO:0007669"/>
    <property type="project" value="TreeGrafter"/>
</dbReference>
<keyword evidence="4" id="KW-0732">Signal</keyword>
<dbReference type="OrthoDB" id="439943at2759"/>
<name>A0A9P7RZ64_9AGAR</name>
<evidence type="ECO:0000256" key="4">
    <source>
        <dbReference type="SAM" id="SignalP"/>
    </source>
</evidence>
<dbReference type="AlphaFoldDB" id="A0A9P7RZ64"/>
<gene>
    <name evidence="5" type="ORF">E1B28_008823</name>
</gene>
<dbReference type="GO" id="GO:0016020">
    <property type="term" value="C:membrane"/>
    <property type="evidence" value="ECO:0007669"/>
    <property type="project" value="InterPro"/>
</dbReference>
<dbReference type="SUPFAM" id="SSF53448">
    <property type="entry name" value="Nucleotide-diphospho-sugar transferases"/>
    <property type="match status" value="1"/>
</dbReference>
<dbReference type="Pfam" id="PF01793">
    <property type="entry name" value="Glyco_transf_15"/>
    <property type="match status" value="1"/>
</dbReference>
<sequence length="227" mass="25684">MMARARYAILVLVIIAVLHFTFSYTNEGYGNATSISNLKNALKPGKPDKPPYKDPVPDEYYVKEDITSPQGRRANATFVLLARNSDLNGVVTSMKQMEDRFNKKFRYPYVFLNEEPFSDEFKERVSRLTDADIKFGLIPHDHWYQPSWIDEEKAKASREDMVKNNVIYGGSVPYVAIFICSRLISTLLKPAIEICADSTQDSSGETICSKSTNTTGVSSEESSIHRF</sequence>
<dbReference type="InterPro" id="IPR002685">
    <property type="entry name" value="Glyco_trans_15"/>
</dbReference>
<keyword evidence="2" id="KW-0808">Transferase</keyword>
<protein>
    <recommendedName>
        <fullName evidence="7">Glycosyltransferase family 15 protein</fullName>
    </recommendedName>
</protein>
<evidence type="ECO:0000256" key="1">
    <source>
        <dbReference type="ARBA" id="ARBA00007677"/>
    </source>
</evidence>
<feature type="compositionally biased region" description="Polar residues" evidence="3">
    <location>
        <begin position="201"/>
        <end position="221"/>
    </location>
</feature>
<dbReference type="RefSeq" id="XP_043008941.1">
    <property type="nucleotide sequence ID" value="XM_043153657.1"/>
</dbReference>